<evidence type="ECO:0000256" key="1">
    <source>
        <dbReference type="SAM" id="SignalP"/>
    </source>
</evidence>
<evidence type="ECO:0000313" key="3">
    <source>
        <dbReference type="Proteomes" id="UP000320811"/>
    </source>
</evidence>
<proteinExistence type="predicted"/>
<reference evidence="2 3" key="1">
    <citation type="submission" date="2019-06" db="EMBL/GenBank/DDBJ databases">
        <title>Sorghum-associated microbial communities from plants grown in Nebraska, USA.</title>
        <authorList>
            <person name="Schachtman D."/>
        </authorList>
    </citation>
    <scope>NUCLEOTIDE SEQUENCE [LARGE SCALE GENOMIC DNA]</scope>
    <source>
        <strain evidence="2 3">1209</strain>
    </source>
</reference>
<evidence type="ECO:0000313" key="2">
    <source>
        <dbReference type="EMBL" id="TWF33682.1"/>
    </source>
</evidence>
<dbReference type="PROSITE" id="PS51257">
    <property type="entry name" value="PROKAR_LIPOPROTEIN"/>
    <property type="match status" value="1"/>
</dbReference>
<dbReference type="RefSeq" id="WP_145674361.1">
    <property type="nucleotide sequence ID" value="NZ_VIWO01000012.1"/>
</dbReference>
<feature type="signal peptide" evidence="1">
    <location>
        <begin position="1"/>
        <end position="19"/>
    </location>
</feature>
<gene>
    <name evidence="2" type="ORF">FHW36_112123</name>
</gene>
<comment type="caution">
    <text evidence="2">The sequence shown here is derived from an EMBL/GenBank/DDBJ whole genome shotgun (WGS) entry which is preliminary data.</text>
</comment>
<dbReference type="AlphaFoldDB" id="A0A561P6D8"/>
<keyword evidence="1" id="KW-0732">Signal</keyword>
<organism evidence="2 3">
    <name type="scientific">Chitinophaga polysaccharea</name>
    <dbReference type="NCBI Taxonomy" id="1293035"/>
    <lineage>
        <taxon>Bacteria</taxon>
        <taxon>Pseudomonadati</taxon>
        <taxon>Bacteroidota</taxon>
        <taxon>Chitinophagia</taxon>
        <taxon>Chitinophagales</taxon>
        <taxon>Chitinophagaceae</taxon>
        <taxon>Chitinophaga</taxon>
    </lineage>
</organism>
<dbReference type="Proteomes" id="UP000320811">
    <property type="component" value="Unassembled WGS sequence"/>
</dbReference>
<feature type="chain" id="PRO_5021914100" description="Outer membrane protein with beta-barrel domain" evidence="1">
    <location>
        <begin position="20"/>
        <end position="249"/>
    </location>
</feature>
<dbReference type="OrthoDB" id="665831at2"/>
<keyword evidence="3" id="KW-1185">Reference proteome</keyword>
<accession>A0A561P6D8</accession>
<name>A0A561P6D8_9BACT</name>
<protein>
    <recommendedName>
        <fullName evidence="4">Outer membrane protein with beta-barrel domain</fullName>
    </recommendedName>
</protein>
<sequence length="249" mass="27612">MKKFLVLLSLFVVSVSCFSQTQHPNGKFSVQLKAGVAIPMGRFAHKSFSASPHDTSGNALTGFSADVLIKYQLKKSLGISLMIGGSINKQDEAYLMNEIKKQGTDQMIVNVKTESWKVFKVMPGVYYSILFSSNSKFEFTPMLSVGICKTSVPGFRYAYDSPSLSGPRGGFIKDKEKLPITFCYDVSLALSYKLSKKVYLLSDVNYFGAAPTMKYSYYPNWPELSNLTSARKHYSLASLNLQLGAGVRF</sequence>
<dbReference type="EMBL" id="VIWO01000012">
    <property type="protein sequence ID" value="TWF33682.1"/>
    <property type="molecule type" value="Genomic_DNA"/>
</dbReference>
<evidence type="ECO:0008006" key="4">
    <source>
        <dbReference type="Google" id="ProtNLM"/>
    </source>
</evidence>